<comment type="caution">
    <text evidence="1">The sequence shown here is derived from an EMBL/GenBank/DDBJ whole genome shotgun (WGS) entry which is preliminary data.</text>
</comment>
<dbReference type="GO" id="GO:0006388">
    <property type="term" value="P:tRNA splicing, via endonucleolytic cleavage and ligation"/>
    <property type="evidence" value="ECO:0007669"/>
    <property type="project" value="InterPro"/>
</dbReference>
<evidence type="ECO:0000313" key="2">
    <source>
        <dbReference type="Proteomes" id="UP001202328"/>
    </source>
</evidence>
<keyword evidence="2" id="KW-1185">Reference proteome</keyword>
<dbReference type="EMBL" id="JAJJMB010008995">
    <property type="protein sequence ID" value="KAI3917377.1"/>
    <property type="molecule type" value="Genomic_DNA"/>
</dbReference>
<organism evidence="1 2">
    <name type="scientific">Papaver atlanticum</name>
    <dbReference type="NCBI Taxonomy" id="357466"/>
    <lineage>
        <taxon>Eukaryota</taxon>
        <taxon>Viridiplantae</taxon>
        <taxon>Streptophyta</taxon>
        <taxon>Embryophyta</taxon>
        <taxon>Tracheophyta</taxon>
        <taxon>Spermatophyta</taxon>
        <taxon>Magnoliopsida</taxon>
        <taxon>Ranunculales</taxon>
        <taxon>Papaveraceae</taxon>
        <taxon>Papaveroideae</taxon>
        <taxon>Papaver</taxon>
    </lineage>
</organism>
<dbReference type="Proteomes" id="UP001202328">
    <property type="component" value="Unassembled WGS sequence"/>
</dbReference>
<proteinExistence type="predicted"/>
<evidence type="ECO:0000313" key="1">
    <source>
        <dbReference type="EMBL" id="KAI3917377.1"/>
    </source>
</evidence>
<dbReference type="PANTHER" id="PTHR35460:SF1">
    <property type="entry name" value="TRNA LIGASE 1"/>
    <property type="match status" value="1"/>
</dbReference>
<sequence length="80" mass="8928">MRTRSRKQPTIIFAAVTPLVAEIRTFLNGLCEKNPKIKGFLEDKDLLRCVTKAHVTHAHKGSHGVAAVANYSVYLNREVP</sequence>
<dbReference type="PANTHER" id="PTHR35460">
    <property type="entry name" value="TRNA LIGASE 1"/>
    <property type="match status" value="1"/>
</dbReference>
<dbReference type="AlphaFoldDB" id="A0AAD4SRD3"/>
<feature type="non-terminal residue" evidence="1">
    <location>
        <position position="80"/>
    </location>
</feature>
<dbReference type="GO" id="GO:0003972">
    <property type="term" value="F:RNA ligase (ATP) activity"/>
    <property type="evidence" value="ECO:0007669"/>
    <property type="project" value="InterPro"/>
</dbReference>
<gene>
    <name evidence="1" type="ORF">MKW98_027296</name>
</gene>
<reference evidence="1" key="1">
    <citation type="submission" date="2022-04" db="EMBL/GenBank/DDBJ databases">
        <title>A functionally conserved STORR gene fusion in Papaver species that diverged 16.8 million years ago.</title>
        <authorList>
            <person name="Catania T."/>
        </authorList>
    </citation>
    <scope>NUCLEOTIDE SEQUENCE</scope>
    <source>
        <strain evidence="1">S-188037</strain>
    </source>
</reference>
<accession>A0AAD4SRD3</accession>
<name>A0AAD4SRD3_9MAGN</name>
<dbReference type="InterPro" id="IPR038837">
    <property type="entry name" value="tRNA_ligase_1"/>
</dbReference>
<protein>
    <submittedName>
        <fullName evidence="1">Uncharacterized protein</fullName>
    </submittedName>
</protein>